<name>A0A859D185_9TOMB</name>
<dbReference type="EMBL" id="MN830247">
    <property type="protein sequence ID" value="QKK82930.1"/>
    <property type="molecule type" value="Genomic_RNA"/>
</dbReference>
<keyword evidence="3 5" id="KW-0548">Nucleotidyltransferase</keyword>
<reference evidence="7" key="1">
    <citation type="submission" date="2019-12" db="EMBL/GenBank/DDBJ databases">
        <authorList>
            <person name="Pettersson J.H.O."/>
            <person name="Olsen B."/>
            <person name="Holmes E.C."/>
        </authorList>
    </citation>
    <scope>NUCLEOTIDE SEQUENCE</scope>
    <source>
        <strain evidence="7">OTU40.IU8</strain>
    </source>
</reference>
<dbReference type="GO" id="GO:0003723">
    <property type="term" value="F:RNA binding"/>
    <property type="evidence" value="ECO:0007669"/>
    <property type="project" value="InterPro"/>
</dbReference>
<keyword evidence="4 5" id="KW-0693">Viral RNA replication</keyword>
<accession>A0A859D185</accession>
<sequence length="477" mass="54669">MALRPSRPGSWVRRIGDSPHRRMYFVLYIPLGFDIPIMHDCCSCNELVSIRNRVQMVTDPPDPLAVRELKALSKKLARAVGHIEPLSGEWISRYPKRKRQRYERAQADLGIRPLGRRDRTVHAFLKAEKVDESGKDPRMIQSRSPRFNLIFGDYTRALESVLYRLTHSRCRRLPVGGRLIAKGLNQRDRAREILRKWDLFGCAVSLDLSRFDAHVSKELLLVGHVFYLTAFRNDKLLRQVLSYQLENKCYSQSWNYNSVGGRMSGDMDTALGNCLLALLITVASMEALGFRPDDWSCFVDGDDILLFASKPPIHGLVEQFKRFGQELKVEGVARTIHEVQHCWGRPVRTSLGWTMAGSMRRVVSRTLVGCRHWHDRSFWPKYLGLLGYCELALSQGVPVLQEYALMLLRWSGGQLPRKPEAIAEERWHKASLQVIAGRLPAPVPVTAVARAHYALAWGVEPDEQRFWESLFRHQPPP</sequence>
<comment type="catalytic activity">
    <reaction evidence="5">
        <text>RNA(n) + a ribonucleoside 5'-triphosphate = RNA(n+1) + diphosphate</text>
        <dbReference type="Rhea" id="RHEA:21248"/>
        <dbReference type="Rhea" id="RHEA-COMP:14527"/>
        <dbReference type="Rhea" id="RHEA-COMP:17342"/>
        <dbReference type="ChEBI" id="CHEBI:33019"/>
        <dbReference type="ChEBI" id="CHEBI:61557"/>
        <dbReference type="ChEBI" id="CHEBI:140395"/>
        <dbReference type="EC" id="2.7.7.48"/>
    </reaction>
</comment>
<protein>
    <recommendedName>
        <fullName evidence="5">RNA-directed RNA polymerase</fullName>
        <ecNumber evidence="5">2.7.7.48</ecNumber>
    </recommendedName>
</protein>
<dbReference type="GO" id="GO:0039694">
    <property type="term" value="P:viral RNA genome replication"/>
    <property type="evidence" value="ECO:0007669"/>
    <property type="project" value="InterPro"/>
</dbReference>
<dbReference type="InterPro" id="IPR007094">
    <property type="entry name" value="RNA-dir_pol_PSvirus"/>
</dbReference>
<organism evidence="7">
    <name type="scientific">Paradise bay virus</name>
    <dbReference type="NCBI Taxonomy" id="2739772"/>
    <lineage>
        <taxon>Viruses</taxon>
        <taxon>Riboviria</taxon>
        <taxon>Orthornavirae</taxon>
        <taxon>Kitrinoviricota</taxon>
        <taxon>Tolucaviricetes</taxon>
        <taxon>Tolivirales</taxon>
        <taxon>Tombusviridae</taxon>
    </lineage>
</organism>
<keyword evidence="1 5" id="KW-0696">RNA-directed RNA polymerase</keyword>
<evidence type="ECO:0000256" key="1">
    <source>
        <dbReference type="ARBA" id="ARBA00022484"/>
    </source>
</evidence>
<evidence type="ECO:0000256" key="2">
    <source>
        <dbReference type="ARBA" id="ARBA00022679"/>
    </source>
</evidence>
<feature type="domain" description="RdRp catalytic" evidence="6">
    <location>
        <begin position="201"/>
        <end position="316"/>
    </location>
</feature>
<dbReference type="InterPro" id="IPR043502">
    <property type="entry name" value="DNA/RNA_pol_sf"/>
</dbReference>
<reference evidence="7" key="2">
    <citation type="journal article" name="PLoS Pathog.">
        <title>Circumpolar diversification of the Ixodes uriae tick virome.</title>
        <authorList>
            <person name="Pettersson J.H."/>
            <person name="Ellstrom P."/>
            <person name="Ling J."/>
            <person name="Nilsson I."/>
            <person name="Bergstrom S."/>
            <person name="Gonzalez-Acuna D."/>
            <person name="Olsen B."/>
            <person name="Holmes E.C."/>
        </authorList>
    </citation>
    <scope>NUCLEOTIDE SEQUENCE</scope>
    <source>
        <strain evidence="7">OTU40.IU8</strain>
    </source>
</reference>
<dbReference type="PROSITE" id="PS50507">
    <property type="entry name" value="RDRP_SSRNA_POS"/>
    <property type="match status" value="1"/>
</dbReference>
<proteinExistence type="predicted"/>
<evidence type="ECO:0000259" key="6">
    <source>
        <dbReference type="PROSITE" id="PS50507"/>
    </source>
</evidence>
<dbReference type="GO" id="GO:0003968">
    <property type="term" value="F:RNA-directed RNA polymerase activity"/>
    <property type="evidence" value="ECO:0007669"/>
    <property type="project" value="UniProtKB-KW"/>
</dbReference>
<evidence type="ECO:0000256" key="3">
    <source>
        <dbReference type="ARBA" id="ARBA00022695"/>
    </source>
</evidence>
<evidence type="ECO:0000256" key="5">
    <source>
        <dbReference type="RuleBase" id="RU363062"/>
    </source>
</evidence>
<dbReference type="GO" id="GO:0000166">
    <property type="term" value="F:nucleotide binding"/>
    <property type="evidence" value="ECO:0007669"/>
    <property type="project" value="UniProtKB-KW"/>
</dbReference>
<keyword evidence="2 5" id="KW-0808">Transferase</keyword>
<evidence type="ECO:0000256" key="4">
    <source>
        <dbReference type="ARBA" id="ARBA00022953"/>
    </source>
</evidence>
<evidence type="ECO:0000313" key="7">
    <source>
        <dbReference type="EMBL" id="QKK82930.1"/>
    </source>
</evidence>
<dbReference type="SUPFAM" id="SSF56672">
    <property type="entry name" value="DNA/RNA polymerases"/>
    <property type="match status" value="1"/>
</dbReference>
<dbReference type="Pfam" id="PF00998">
    <property type="entry name" value="RdRP_3"/>
    <property type="match status" value="1"/>
</dbReference>
<dbReference type="InterPro" id="IPR002166">
    <property type="entry name" value="RNA_pol_HCV"/>
</dbReference>
<keyword evidence="5" id="KW-0547">Nucleotide-binding</keyword>
<dbReference type="EC" id="2.7.7.48" evidence="5"/>